<keyword evidence="3" id="KW-1185">Reference proteome</keyword>
<dbReference type="Proteomes" id="UP000593568">
    <property type="component" value="Unassembled WGS sequence"/>
</dbReference>
<comment type="caution">
    <text evidence="2">The sequence shown here is derived from an EMBL/GenBank/DDBJ whole genome shotgun (WGS) entry which is preliminary data.</text>
</comment>
<reference evidence="2 3" key="1">
    <citation type="journal article" date="2019" name="Genome Biol. Evol.">
        <title>Insights into the evolution of the New World diploid cottons (Gossypium, subgenus Houzingenia) based on genome sequencing.</title>
        <authorList>
            <person name="Grover C.E."/>
            <person name="Arick M.A. 2nd"/>
            <person name="Thrash A."/>
            <person name="Conover J.L."/>
            <person name="Sanders W.S."/>
            <person name="Peterson D.G."/>
            <person name="Frelichowski J.E."/>
            <person name="Scheffler J.A."/>
            <person name="Scheffler B.E."/>
            <person name="Wendel J.F."/>
        </authorList>
    </citation>
    <scope>NUCLEOTIDE SEQUENCE [LARGE SCALE GENOMIC DNA]</scope>
    <source>
        <strain evidence="2">8</strain>
        <tissue evidence="2">Leaf</tissue>
    </source>
</reference>
<name>A0A7J9DYT7_9ROSI</name>
<sequence length="171" mass="18721">DGRGIGPDTPLSWKGRLLRKSFHVLKGKNGGSVIKLLGKSIGYAMLQNMLCRSQVSLSCGNVMDKVPRFSGYMYKKKILWEINRLVEKVAKLNFNTNNRAREEVTDETPNSGGEKMTNTAPEGDCLSNDNDIYGSWMIVERCNSTGAKEPQGKGKVGHIDVQIGSDLASVG</sequence>
<feature type="compositionally biased region" description="Polar residues" evidence="1">
    <location>
        <begin position="107"/>
        <end position="120"/>
    </location>
</feature>
<organism evidence="2 3">
    <name type="scientific">Gossypium trilobum</name>
    <dbReference type="NCBI Taxonomy" id="34281"/>
    <lineage>
        <taxon>Eukaryota</taxon>
        <taxon>Viridiplantae</taxon>
        <taxon>Streptophyta</taxon>
        <taxon>Embryophyta</taxon>
        <taxon>Tracheophyta</taxon>
        <taxon>Spermatophyta</taxon>
        <taxon>Magnoliopsida</taxon>
        <taxon>eudicotyledons</taxon>
        <taxon>Gunneridae</taxon>
        <taxon>Pentapetalae</taxon>
        <taxon>rosids</taxon>
        <taxon>malvids</taxon>
        <taxon>Malvales</taxon>
        <taxon>Malvaceae</taxon>
        <taxon>Malvoideae</taxon>
        <taxon>Gossypium</taxon>
    </lineage>
</organism>
<evidence type="ECO:0000313" key="2">
    <source>
        <dbReference type="EMBL" id="MBA0765919.1"/>
    </source>
</evidence>
<feature type="non-terminal residue" evidence="2">
    <location>
        <position position="171"/>
    </location>
</feature>
<gene>
    <name evidence="2" type="ORF">Gotri_015020</name>
</gene>
<evidence type="ECO:0000256" key="1">
    <source>
        <dbReference type="SAM" id="MobiDB-lite"/>
    </source>
</evidence>
<dbReference type="AlphaFoldDB" id="A0A7J9DYT7"/>
<evidence type="ECO:0000313" key="3">
    <source>
        <dbReference type="Proteomes" id="UP000593568"/>
    </source>
</evidence>
<accession>A0A7J9DYT7</accession>
<dbReference type="EMBL" id="JABEZW010000005">
    <property type="protein sequence ID" value="MBA0765919.1"/>
    <property type="molecule type" value="Genomic_DNA"/>
</dbReference>
<feature type="region of interest" description="Disordered" evidence="1">
    <location>
        <begin position="102"/>
        <end position="121"/>
    </location>
</feature>
<proteinExistence type="predicted"/>
<protein>
    <submittedName>
        <fullName evidence="2">Uncharacterized protein</fullName>
    </submittedName>
</protein>